<reference evidence="4 5" key="1">
    <citation type="journal article" date="2011" name="Science">
        <title>The Selaginella genome identifies genetic changes associated with the evolution of vascular plants.</title>
        <authorList>
            <person name="Banks J.A."/>
            <person name="Nishiyama T."/>
            <person name="Hasebe M."/>
            <person name="Bowman J.L."/>
            <person name="Gribskov M."/>
            <person name="dePamphilis C."/>
            <person name="Albert V.A."/>
            <person name="Aono N."/>
            <person name="Aoyama T."/>
            <person name="Ambrose B.A."/>
            <person name="Ashton N.W."/>
            <person name="Axtell M.J."/>
            <person name="Barker E."/>
            <person name="Barker M.S."/>
            <person name="Bennetzen J.L."/>
            <person name="Bonawitz N.D."/>
            <person name="Chapple C."/>
            <person name="Cheng C."/>
            <person name="Correa L.G."/>
            <person name="Dacre M."/>
            <person name="DeBarry J."/>
            <person name="Dreyer I."/>
            <person name="Elias M."/>
            <person name="Engstrom E.M."/>
            <person name="Estelle M."/>
            <person name="Feng L."/>
            <person name="Finet C."/>
            <person name="Floyd S.K."/>
            <person name="Frommer W.B."/>
            <person name="Fujita T."/>
            <person name="Gramzow L."/>
            <person name="Gutensohn M."/>
            <person name="Harholt J."/>
            <person name="Hattori M."/>
            <person name="Heyl A."/>
            <person name="Hirai T."/>
            <person name="Hiwatashi Y."/>
            <person name="Ishikawa M."/>
            <person name="Iwata M."/>
            <person name="Karol K.G."/>
            <person name="Koehler B."/>
            <person name="Kolukisaoglu U."/>
            <person name="Kubo M."/>
            <person name="Kurata T."/>
            <person name="Lalonde S."/>
            <person name="Li K."/>
            <person name="Li Y."/>
            <person name="Litt A."/>
            <person name="Lyons E."/>
            <person name="Manning G."/>
            <person name="Maruyama T."/>
            <person name="Michael T.P."/>
            <person name="Mikami K."/>
            <person name="Miyazaki S."/>
            <person name="Morinaga S."/>
            <person name="Murata T."/>
            <person name="Mueller-Roeber B."/>
            <person name="Nelson D.R."/>
            <person name="Obara M."/>
            <person name="Oguri Y."/>
            <person name="Olmstead R.G."/>
            <person name="Onodera N."/>
            <person name="Petersen B.L."/>
            <person name="Pils B."/>
            <person name="Prigge M."/>
            <person name="Rensing S.A."/>
            <person name="Riano-Pachon D.M."/>
            <person name="Roberts A.W."/>
            <person name="Sato Y."/>
            <person name="Scheller H.V."/>
            <person name="Schulz B."/>
            <person name="Schulz C."/>
            <person name="Shakirov E.V."/>
            <person name="Shibagaki N."/>
            <person name="Shinohara N."/>
            <person name="Shippen D.E."/>
            <person name="Soerensen I."/>
            <person name="Sotooka R."/>
            <person name="Sugimoto N."/>
            <person name="Sugita M."/>
            <person name="Sumikawa N."/>
            <person name="Tanurdzic M."/>
            <person name="Theissen G."/>
            <person name="Ulvskov P."/>
            <person name="Wakazuki S."/>
            <person name="Weng J.K."/>
            <person name="Willats W.W."/>
            <person name="Wipf D."/>
            <person name="Wolf P.G."/>
            <person name="Yang L."/>
            <person name="Zimmer A.D."/>
            <person name="Zhu Q."/>
            <person name="Mitros T."/>
            <person name="Hellsten U."/>
            <person name="Loque D."/>
            <person name="Otillar R."/>
            <person name="Salamov A."/>
            <person name="Schmutz J."/>
            <person name="Shapiro H."/>
            <person name="Lindquist E."/>
            <person name="Lucas S."/>
            <person name="Rokhsar D."/>
            <person name="Grigoriev I.V."/>
        </authorList>
    </citation>
    <scope>NUCLEOTIDE SEQUENCE [LARGE SCALE GENOMIC DNA]</scope>
</reference>
<dbReference type="HOGENOM" id="CLU_1858711_0_0_1"/>
<dbReference type="GO" id="GO:0006508">
    <property type="term" value="P:proteolysis"/>
    <property type="evidence" value="ECO:0007669"/>
    <property type="project" value="InterPro"/>
</dbReference>
<dbReference type="KEGG" id="smo:SELMODRAFT_414626"/>
<dbReference type="EMBL" id="GL377589">
    <property type="protein sequence ID" value="EFJ24499.1"/>
    <property type="molecule type" value="Genomic_DNA"/>
</dbReference>
<evidence type="ECO:0000256" key="2">
    <source>
        <dbReference type="ARBA" id="ARBA00022729"/>
    </source>
</evidence>
<organism evidence="5">
    <name type="scientific">Selaginella moellendorffii</name>
    <name type="common">Spikemoss</name>
    <dbReference type="NCBI Taxonomy" id="88036"/>
    <lineage>
        <taxon>Eukaryota</taxon>
        <taxon>Viridiplantae</taxon>
        <taxon>Streptophyta</taxon>
        <taxon>Embryophyta</taxon>
        <taxon>Tracheophyta</taxon>
        <taxon>Lycopodiopsida</taxon>
        <taxon>Selaginellales</taxon>
        <taxon>Selaginellaceae</taxon>
        <taxon>Selaginella</taxon>
    </lineage>
</organism>
<evidence type="ECO:0000256" key="3">
    <source>
        <dbReference type="SAM" id="MobiDB-lite"/>
    </source>
</evidence>
<dbReference type="Proteomes" id="UP000001514">
    <property type="component" value="Unassembled WGS sequence"/>
</dbReference>
<accession>D8RTE4</accession>
<keyword evidence="2" id="KW-0732">Signal</keyword>
<dbReference type="Gene3D" id="3.40.50.200">
    <property type="entry name" value="Peptidase S8/S53 domain"/>
    <property type="match status" value="1"/>
</dbReference>
<dbReference type="PANTHER" id="PTHR10795">
    <property type="entry name" value="PROPROTEIN CONVERTASE SUBTILISIN/KEXIN"/>
    <property type="match status" value="1"/>
</dbReference>
<comment type="similarity">
    <text evidence="1">Belongs to the peptidase S8 family.</text>
</comment>
<evidence type="ECO:0000313" key="4">
    <source>
        <dbReference type="EMBL" id="EFJ24499.1"/>
    </source>
</evidence>
<dbReference type="Gene3D" id="3.50.30.30">
    <property type="match status" value="1"/>
</dbReference>
<dbReference type="AlphaFoldDB" id="D8RTE4"/>
<dbReference type="InterPro" id="IPR036852">
    <property type="entry name" value="Peptidase_S8/S53_dom_sf"/>
</dbReference>
<sequence>MVVDSCWKPGSTHEQETRRSSKSLDRHVRSLLDGYARRLTLLRVSTMPSTTAIYSVDVIAIDAYHAVERGIMVSCAGGNSGPFTGSVSNGALWIFTVGATTIDREINEDAKIAANRKSRILRGTTIPYKPAPVVRKFS</sequence>
<feature type="compositionally biased region" description="Basic and acidic residues" evidence="3">
    <location>
        <begin position="11"/>
        <end position="22"/>
    </location>
</feature>
<gene>
    <name evidence="4" type="ORF">SELMODRAFT_414626</name>
</gene>
<keyword evidence="5" id="KW-1185">Reference proteome</keyword>
<evidence type="ECO:0000256" key="1">
    <source>
        <dbReference type="ARBA" id="ARBA00011073"/>
    </source>
</evidence>
<evidence type="ECO:0000313" key="5">
    <source>
        <dbReference type="Proteomes" id="UP000001514"/>
    </source>
</evidence>
<feature type="region of interest" description="Disordered" evidence="3">
    <location>
        <begin position="1"/>
        <end position="22"/>
    </location>
</feature>
<evidence type="ECO:0008006" key="6">
    <source>
        <dbReference type="Google" id="ProtNLM"/>
    </source>
</evidence>
<name>D8RTE4_SELML</name>
<proteinExistence type="inferred from homology"/>
<dbReference type="SUPFAM" id="SSF52743">
    <property type="entry name" value="Subtilisin-like"/>
    <property type="match status" value="1"/>
</dbReference>
<protein>
    <recommendedName>
        <fullName evidence="6">Peptidase S8/S53 domain-containing protein</fullName>
    </recommendedName>
</protein>
<dbReference type="Gramene" id="EFJ24499">
    <property type="protein sequence ID" value="EFJ24499"/>
    <property type="gene ID" value="SELMODRAFT_414626"/>
</dbReference>
<dbReference type="GO" id="GO:0004252">
    <property type="term" value="F:serine-type endopeptidase activity"/>
    <property type="evidence" value="ECO:0007669"/>
    <property type="project" value="InterPro"/>
</dbReference>
<dbReference type="InParanoid" id="D8RTE4"/>
<dbReference type="InterPro" id="IPR045051">
    <property type="entry name" value="SBT"/>
</dbReference>